<keyword evidence="2 5" id="KW-0378">Hydrolase</keyword>
<feature type="repeat" description="TPR" evidence="3">
    <location>
        <begin position="367"/>
        <end position="400"/>
    </location>
</feature>
<dbReference type="Gene3D" id="3.40.50.1820">
    <property type="entry name" value="alpha/beta hydrolase"/>
    <property type="match status" value="1"/>
</dbReference>
<dbReference type="PROSITE" id="PS50005">
    <property type="entry name" value="TPR"/>
    <property type="match status" value="1"/>
</dbReference>
<dbReference type="InterPro" id="IPR029058">
    <property type="entry name" value="AB_hydrolase_fold"/>
</dbReference>
<keyword evidence="4" id="KW-0732">Signal</keyword>
<name>A0ABW6I1Z1_9FLAO</name>
<evidence type="ECO:0000256" key="1">
    <source>
        <dbReference type="ARBA" id="ARBA00005622"/>
    </source>
</evidence>
<gene>
    <name evidence="5" type="ORF">ACFX5F_00125</name>
</gene>
<evidence type="ECO:0000256" key="3">
    <source>
        <dbReference type="PROSITE-ProRule" id="PRU00339"/>
    </source>
</evidence>
<dbReference type="PANTHER" id="PTHR40841:SF2">
    <property type="entry name" value="SIDEROPHORE-DEGRADING ESTERASE (EUROFUNG)"/>
    <property type="match status" value="1"/>
</dbReference>
<dbReference type="GO" id="GO:0016787">
    <property type="term" value="F:hydrolase activity"/>
    <property type="evidence" value="ECO:0007669"/>
    <property type="project" value="UniProtKB-KW"/>
</dbReference>
<keyword evidence="3" id="KW-0802">TPR repeat</keyword>
<dbReference type="InterPro" id="IPR019734">
    <property type="entry name" value="TPR_rpt"/>
</dbReference>
<evidence type="ECO:0000256" key="4">
    <source>
        <dbReference type="SAM" id="SignalP"/>
    </source>
</evidence>
<keyword evidence="6" id="KW-1185">Reference proteome</keyword>
<dbReference type="Pfam" id="PF00756">
    <property type="entry name" value="Esterase"/>
    <property type="match status" value="1"/>
</dbReference>
<dbReference type="InterPro" id="IPR052558">
    <property type="entry name" value="Siderophore_Hydrolase_D"/>
</dbReference>
<reference evidence="5 6" key="1">
    <citation type="submission" date="2024-06" db="EMBL/GenBank/DDBJ databases">
        <title>Flavobacterium spp. isolated from glacier.</title>
        <authorList>
            <person name="Han D."/>
        </authorList>
    </citation>
    <scope>NUCLEOTIDE SEQUENCE [LARGE SCALE GENOMIC DNA]</scope>
    <source>
        <strain evidence="5 6">ZS1P70</strain>
    </source>
</reference>
<dbReference type="RefSeq" id="WP_379848749.1">
    <property type="nucleotide sequence ID" value="NZ_JBHZPY010000001.1"/>
</dbReference>
<comment type="similarity">
    <text evidence="1">Belongs to the esterase D family.</text>
</comment>
<feature type="signal peptide" evidence="4">
    <location>
        <begin position="1"/>
        <end position="19"/>
    </location>
</feature>
<proteinExistence type="inferred from homology"/>
<evidence type="ECO:0000313" key="6">
    <source>
        <dbReference type="Proteomes" id="UP001600107"/>
    </source>
</evidence>
<protein>
    <submittedName>
        <fullName evidence="5">Alpha/beta hydrolase-fold protein</fullName>
    </submittedName>
</protein>
<evidence type="ECO:0000256" key="2">
    <source>
        <dbReference type="ARBA" id="ARBA00022801"/>
    </source>
</evidence>
<dbReference type="InterPro" id="IPR000801">
    <property type="entry name" value="Esterase-like"/>
</dbReference>
<comment type="caution">
    <text evidence="5">The sequence shown here is derived from an EMBL/GenBank/DDBJ whole genome shotgun (WGS) entry which is preliminary data.</text>
</comment>
<evidence type="ECO:0000313" key="5">
    <source>
        <dbReference type="EMBL" id="MFE3869624.1"/>
    </source>
</evidence>
<dbReference type="PANTHER" id="PTHR40841">
    <property type="entry name" value="SIDEROPHORE TRIACETYLFUSARININE C ESTERASE"/>
    <property type="match status" value="1"/>
</dbReference>
<sequence>MKKILLSFTLIFLSFCANAQKNNKIEIGTLDSVYSKILKEQRKILIHIPNNDQSGIFSKQRYPVIYILDGDAHFNSIVGMIEQLSAIGGNTNFPEMIVVGIPNTDRTRDLTPTHIKSDLSMMKDSTAAKNSGGGEKFISFIEKELMPHIDSLYPTEPYRMLIGHSLGGLTVMNTLIHHTNLFNAYVAIDPSMWWDNKKLLKETKNALSITKYPNVSLFLGIANTMEKGMDITKVKKDKSDITKHIRSILELDNYLSVNKQNQLKYKSKYYNDDDHNSVTLITEYDALRFIFDYYKLKLTVFDYMNVNKELLSKIETHYADLSKKFGYEVKVPEGLINTLGYQALGLKHFEEAESLFKLNVANYPESFNVYDSLGDFYDAKKDKANAINLYKKALSIKEFPETRKKLDNLQVN</sequence>
<dbReference type="InterPro" id="IPR011990">
    <property type="entry name" value="TPR-like_helical_dom_sf"/>
</dbReference>
<dbReference type="EMBL" id="JBHZPY010000001">
    <property type="protein sequence ID" value="MFE3869624.1"/>
    <property type="molecule type" value="Genomic_DNA"/>
</dbReference>
<dbReference type="SUPFAM" id="SSF53474">
    <property type="entry name" value="alpha/beta-Hydrolases"/>
    <property type="match status" value="1"/>
</dbReference>
<feature type="chain" id="PRO_5047384621" evidence="4">
    <location>
        <begin position="20"/>
        <end position="412"/>
    </location>
</feature>
<organism evidence="5 6">
    <name type="scientific">Flavobacterium zhoui</name>
    <dbReference type="NCBI Taxonomy" id="3230414"/>
    <lineage>
        <taxon>Bacteria</taxon>
        <taxon>Pseudomonadati</taxon>
        <taxon>Bacteroidota</taxon>
        <taxon>Flavobacteriia</taxon>
        <taxon>Flavobacteriales</taxon>
        <taxon>Flavobacteriaceae</taxon>
        <taxon>Flavobacterium</taxon>
    </lineage>
</organism>
<accession>A0ABW6I1Z1</accession>
<dbReference type="SUPFAM" id="SSF48452">
    <property type="entry name" value="TPR-like"/>
    <property type="match status" value="1"/>
</dbReference>
<dbReference type="Proteomes" id="UP001600107">
    <property type="component" value="Unassembled WGS sequence"/>
</dbReference>